<dbReference type="InterPro" id="IPR009003">
    <property type="entry name" value="Peptidase_S1_PA"/>
</dbReference>
<dbReference type="Gene3D" id="2.40.10.10">
    <property type="entry name" value="Trypsin-like serine proteases"/>
    <property type="match status" value="1"/>
</dbReference>
<evidence type="ECO:0000256" key="2">
    <source>
        <dbReference type="SAM" id="SignalP"/>
    </source>
</evidence>
<dbReference type="InterPro" id="IPR033116">
    <property type="entry name" value="TRYPSIN_SER"/>
</dbReference>
<feature type="signal peptide" evidence="2">
    <location>
        <begin position="1"/>
        <end position="25"/>
    </location>
</feature>
<dbReference type="Pfam" id="PF00089">
    <property type="entry name" value="Trypsin"/>
    <property type="match status" value="1"/>
</dbReference>
<dbReference type="InterPro" id="IPR001254">
    <property type="entry name" value="Trypsin_dom"/>
</dbReference>
<gene>
    <name evidence="4" type="ORF">V5S96_09180</name>
</gene>
<comment type="caution">
    <text evidence="4">The sequence shown here is derived from an EMBL/GenBank/DDBJ whole genome shotgun (WGS) entry which is preliminary data.</text>
</comment>
<organism evidence="4 5">
    <name type="scientific">Corynebacterium mastitidis</name>
    <dbReference type="NCBI Taxonomy" id="161890"/>
    <lineage>
        <taxon>Bacteria</taxon>
        <taxon>Bacillati</taxon>
        <taxon>Actinomycetota</taxon>
        <taxon>Actinomycetes</taxon>
        <taxon>Mycobacteriales</taxon>
        <taxon>Corynebacteriaceae</taxon>
        <taxon>Corynebacterium</taxon>
    </lineage>
</organism>
<keyword evidence="5" id="KW-1185">Reference proteome</keyword>
<feature type="chain" id="PRO_5047377821" evidence="2">
    <location>
        <begin position="26"/>
        <end position="230"/>
    </location>
</feature>
<reference evidence="4 5" key="1">
    <citation type="submission" date="2024-02" db="EMBL/GenBank/DDBJ databases">
        <title>Whole genome sequencing and characterization of Corynebacterium isolated from the ocular surface of dry eye disease sufferers.</title>
        <authorList>
            <person name="Naqvi M."/>
        </authorList>
    </citation>
    <scope>NUCLEOTIDE SEQUENCE [LARGE SCALE GENOMIC DNA]</scope>
    <source>
        <strain evidence="4 5">PCRF</strain>
    </source>
</reference>
<dbReference type="RefSeq" id="WP_337890830.1">
    <property type="nucleotide sequence ID" value="NZ_JBAHVI010000009.1"/>
</dbReference>
<keyword evidence="1" id="KW-1015">Disulfide bond</keyword>
<dbReference type="SMART" id="SM00020">
    <property type="entry name" value="Tryp_SPc"/>
    <property type="match status" value="1"/>
</dbReference>
<dbReference type="Proteomes" id="UP001359781">
    <property type="component" value="Unassembled WGS sequence"/>
</dbReference>
<dbReference type="InterPro" id="IPR043504">
    <property type="entry name" value="Peptidase_S1_PA_chymotrypsin"/>
</dbReference>
<sequence>MNFFKKLAVVATCAASTSIVPVAGAVEGGHDAVDTPWAAKVLVSGLCSGSVVAPNWVLTAQHCVGDQQNGTVKLGERAEGDYQIDRVVVHPSGADVALVHTTEAMPVAPAVLSPVIPSTGHVSQISGWGAGRYPLQQGTAEVIGHYDDNDGRGNAKMFVTRGIVGNQEPGDSGGPFHDGRLVYGVISAVGGKDEEGHIAANYTAVAPILPWVYGTIALPSQISTGSLGSV</sequence>
<dbReference type="InterPro" id="IPR001314">
    <property type="entry name" value="Peptidase_S1A"/>
</dbReference>
<name>A0ABU8NZT1_9CORY</name>
<evidence type="ECO:0000259" key="3">
    <source>
        <dbReference type="PROSITE" id="PS50240"/>
    </source>
</evidence>
<evidence type="ECO:0000313" key="5">
    <source>
        <dbReference type="Proteomes" id="UP001359781"/>
    </source>
</evidence>
<feature type="domain" description="Peptidase S1" evidence="3">
    <location>
        <begin position="26"/>
        <end position="217"/>
    </location>
</feature>
<evidence type="ECO:0000256" key="1">
    <source>
        <dbReference type="ARBA" id="ARBA00023157"/>
    </source>
</evidence>
<dbReference type="PROSITE" id="PS00135">
    <property type="entry name" value="TRYPSIN_SER"/>
    <property type="match status" value="1"/>
</dbReference>
<dbReference type="EMBL" id="JBAHVJ010000009">
    <property type="protein sequence ID" value="MEJ4100523.1"/>
    <property type="molecule type" value="Genomic_DNA"/>
</dbReference>
<dbReference type="PRINTS" id="PR00722">
    <property type="entry name" value="CHYMOTRYPSIN"/>
</dbReference>
<evidence type="ECO:0000313" key="4">
    <source>
        <dbReference type="EMBL" id="MEJ4100523.1"/>
    </source>
</evidence>
<protein>
    <submittedName>
        <fullName evidence="4">S1 family peptidase</fullName>
    </submittedName>
</protein>
<keyword evidence="2" id="KW-0732">Signal</keyword>
<dbReference type="SUPFAM" id="SSF50494">
    <property type="entry name" value="Trypsin-like serine proteases"/>
    <property type="match status" value="1"/>
</dbReference>
<dbReference type="PROSITE" id="PS50240">
    <property type="entry name" value="TRYPSIN_DOM"/>
    <property type="match status" value="1"/>
</dbReference>
<proteinExistence type="predicted"/>
<accession>A0ABU8NZT1</accession>
<dbReference type="PANTHER" id="PTHR24260:SF136">
    <property type="entry name" value="GH08193P-RELATED"/>
    <property type="match status" value="1"/>
</dbReference>
<dbReference type="PANTHER" id="PTHR24260">
    <property type="match status" value="1"/>
</dbReference>
<dbReference type="InterPro" id="IPR051333">
    <property type="entry name" value="CLIP_Serine_Protease"/>
</dbReference>